<evidence type="ECO:0000313" key="1">
    <source>
        <dbReference type="EMBL" id="KAF9523623.1"/>
    </source>
</evidence>
<proteinExistence type="predicted"/>
<name>A0A9P6JK50_9AGAR</name>
<sequence length="493" mass="55415">MALVNLVYDFEGRVDNALSQLCSGHLSIPVAEAERVRSRLHDISSRVAVTSNALNSKLPVELLVEIMNLALRYNLTHDQRKRLYDAIACTSTAWRALSDDTVPLPVSVQLDATKAICWSLSRLSRSRITKVVWLVWSPGIPRVTRQENPSDIGTIYPLYHLVCSNQNILPILDKAQVSQLSNNLASRKEYLKTVDISSGIELFIGWEKIVTGDLPRLNALRIWNSHAFKTERLDFSANNLHSLHLDHFIPPTSSFPHLQHLILHSISSRYWKYTNFLAFLRLLPDVRLVDLHGQLGPLHEPAQVVSEVAVVVPRLHTLRVHSTSIDGRIMQVFEDLVIPKSAVAVWYPICRFPVALFATLAPAITTVIISSRKPCWFGAALVRKDTLILGKCPKQTGSELQINILRPKRVFLDNLETSYKIRDIENVIDFFTNAPVIHLASPTYGATTMWNPIVQKSLDRGVIIHICTDALSSSIWKSALRDVTTVVKTAFDL</sequence>
<gene>
    <name evidence="1" type="ORF">CPB83DRAFT_862646</name>
</gene>
<protein>
    <submittedName>
        <fullName evidence="1">Uncharacterized protein</fullName>
    </submittedName>
</protein>
<dbReference type="Proteomes" id="UP000807306">
    <property type="component" value="Unassembled WGS sequence"/>
</dbReference>
<organism evidence="1 2">
    <name type="scientific">Crepidotus variabilis</name>
    <dbReference type="NCBI Taxonomy" id="179855"/>
    <lineage>
        <taxon>Eukaryota</taxon>
        <taxon>Fungi</taxon>
        <taxon>Dikarya</taxon>
        <taxon>Basidiomycota</taxon>
        <taxon>Agaricomycotina</taxon>
        <taxon>Agaricomycetes</taxon>
        <taxon>Agaricomycetidae</taxon>
        <taxon>Agaricales</taxon>
        <taxon>Agaricineae</taxon>
        <taxon>Crepidotaceae</taxon>
        <taxon>Crepidotus</taxon>
    </lineage>
</organism>
<dbReference type="AlphaFoldDB" id="A0A9P6JK50"/>
<accession>A0A9P6JK50</accession>
<dbReference type="EMBL" id="MU157914">
    <property type="protein sequence ID" value="KAF9523623.1"/>
    <property type="molecule type" value="Genomic_DNA"/>
</dbReference>
<keyword evidence="2" id="KW-1185">Reference proteome</keyword>
<evidence type="ECO:0000313" key="2">
    <source>
        <dbReference type="Proteomes" id="UP000807306"/>
    </source>
</evidence>
<comment type="caution">
    <text evidence="1">The sequence shown here is derived from an EMBL/GenBank/DDBJ whole genome shotgun (WGS) entry which is preliminary data.</text>
</comment>
<reference evidence="1" key="1">
    <citation type="submission" date="2020-11" db="EMBL/GenBank/DDBJ databases">
        <authorList>
            <consortium name="DOE Joint Genome Institute"/>
            <person name="Ahrendt S."/>
            <person name="Riley R."/>
            <person name="Andreopoulos W."/>
            <person name="Labutti K."/>
            <person name="Pangilinan J."/>
            <person name="Ruiz-Duenas F.J."/>
            <person name="Barrasa J.M."/>
            <person name="Sanchez-Garcia M."/>
            <person name="Camarero S."/>
            <person name="Miyauchi S."/>
            <person name="Serrano A."/>
            <person name="Linde D."/>
            <person name="Babiker R."/>
            <person name="Drula E."/>
            <person name="Ayuso-Fernandez I."/>
            <person name="Pacheco R."/>
            <person name="Padilla G."/>
            <person name="Ferreira P."/>
            <person name="Barriuso J."/>
            <person name="Kellner H."/>
            <person name="Castanera R."/>
            <person name="Alfaro M."/>
            <person name="Ramirez L."/>
            <person name="Pisabarro A.G."/>
            <person name="Kuo A."/>
            <person name="Tritt A."/>
            <person name="Lipzen A."/>
            <person name="He G."/>
            <person name="Yan M."/>
            <person name="Ng V."/>
            <person name="Cullen D."/>
            <person name="Martin F."/>
            <person name="Rosso M.-N."/>
            <person name="Henrissat B."/>
            <person name="Hibbett D."/>
            <person name="Martinez A.T."/>
            <person name="Grigoriev I.V."/>
        </authorList>
    </citation>
    <scope>NUCLEOTIDE SEQUENCE</scope>
    <source>
        <strain evidence="1">CBS 506.95</strain>
    </source>
</reference>
<dbReference type="SUPFAM" id="SSF52047">
    <property type="entry name" value="RNI-like"/>
    <property type="match status" value="1"/>
</dbReference>